<name>A0A2A6C3R5_PRIPA</name>
<gene>
    <name evidence="1" type="primary">WBGene00278762</name>
</gene>
<keyword evidence="2" id="KW-1185">Reference proteome</keyword>
<organism evidence="1 2">
    <name type="scientific">Pristionchus pacificus</name>
    <name type="common">Parasitic nematode worm</name>
    <dbReference type="NCBI Taxonomy" id="54126"/>
    <lineage>
        <taxon>Eukaryota</taxon>
        <taxon>Metazoa</taxon>
        <taxon>Ecdysozoa</taxon>
        <taxon>Nematoda</taxon>
        <taxon>Chromadorea</taxon>
        <taxon>Rhabditida</taxon>
        <taxon>Rhabditina</taxon>
        <taxon>Diplogasteromorpha</taxon>
        <taxon>Diplogasteroidea</taxon>
        <taxon>Neodiplogasteridae</taxon>
        <taxon>Pristionchus</taxon>
    </lineage>
</organism>
<reference evidence="1" key="2">
    <citation type="submission" date="2022-06" db="UniProtKB">
        <authorList>
            <consortium name="EnsemblMetazoa"/>
        </authorList>
    </citation>
    <scope>IDENTIFICATION</scope>
    <source>
        <strain evidence="1">PS312</strain>
    </source>
</reference>
<evidence type="ECO:0000313" key="2">
    <source>
        <dbReference type="Proteomes" id="UP000005239"/>
    </source>
</evidence>
<accession>A0A8R1UW26</accession>
<dbReference type="AlphaFoldDB" id="A0A2A6C3R5"/>
<evidence type="ECO:0000313" key="1">
    <source>
        <dbReference type="EnsemblMetazoa" id="PPA40393.1"/>
    </source>
</evidence>
<dbReference type="Proteomes" id="UP000005239">
    <property type="component" value="Unassembled WGS sequence"/>
</dbReference>
<protein>
    <submittedName>
        <fullName evidence="1">Uncharacterized protein</fullName>
    </submittedName>
</protein>
<reference evidence="2" key="1">
    <citation type="journal article" date="2008" name="Nat. Genet.">
        <title>The Pristionchus pacificus genome provides a unique perspective on nematode lifestyle and parasitism.</title>
        <authorList>
            <person name="Dieterich C."/>
            <person name="Clifton S.W."/>
            <person name="Schuster L.N."/>
            <person name="Chinwalla A."/>
            <person name="Delehaunty K."/>
            <person name="Dinkelacker I."/>
            <person name="Fulton L."/>
            <person name="Fulton R."/>
            <person name="Godfrey J."/>
            <person name="Minx P."/>
            <person name="Mitreva M."/>
            <person name="Roeseler W."/>
            <person name="Tian H."/>
            <person name="Witte H."/>
            <person name="Yang S.P."/>
            <person name="Wilson R.K."/>
            <person name="Sommer R.J."/>
        </authorList>
    </citation>
    <scope>NUCLEOTIDE SEQUENCE [LARGE SCALE GENOMIC DNA]</scope>
    <source>
        <strain evidence="2">PS312</strain>
    </source>
</reference>
<proteinExistence type="predicted"/>
<sequence length="170" mass="19952">MEQDKITPEQIEAEVEKAVAFYKESVVLSSKFYEQQIDRVIEFHKTQCDRYFENNIPMLTNQVDAMERAFSGEFSAWNDTVFRLGSTLCASLANLASNCTEPLTEEKHPSAQFVIKTTGEYEEKLNKFQEEMLEKREEASQYRGKEREEIQTRFRQLTQKREAIEMAIQQ</sequence>
<dbReference type="EnsemblMetazoa" id="PPA40393.1">
    <property type="protein sequence ID" value="PPA40393.1"/>
    <property type="gene ID" value="WBGene00278762"/>
</dbReference>
<accession>A0A2A6C3R5</accession>